<sequence>MVVKPHFMDIDWKLHKRIINFKKITSHKVIDIGKTLCACLNAWGIVKVLSITVDNASANDGAVVYVGNKLNKDFNDLLLDGKYLHLRNHAVEVRIDGMENVPTNVVIRWNSTFKKLDCAFKYKIVFNRMVTIKLFKLTLRR</sequence>
<organism evidence="1 2">
    <name type="scientific">Prunus dulcis</name>
    <name type="common">Almond</name>
    <name type="synonym">Amygdalus dulcis</name>
    <dbReference type="NCBI Taxonomy" id="3755"/>
    <lineage>
        <taxon>Eukaryota</taxon>
        <taxon>Viridiplantae</taxon>
        <taxon>Streptophyta</taxon>
        <taxon>Embryophyta</taxon>
        <taxon>Tracheophyta</taxon>
        <taxon>Spermatophyta</taxon>
        <taxon>Magnoliopsida</taxon>
        <taxon>eudicotyledons</taxon>
        <taxon>Gunneridae</taxon>
        <taxon>Pentapetalae</taxon>
        <taxon>rosids</taxon>
        <taxon>fabids</taxon>
        <taxon>Rosales</taxon>
        <taxon>Rosaceae</taxon>
        <taxon>Amygdaloideae</taxon>
        <taxon>Amygdaleae</taxon>
        <taxon>Prunus</taxon>
    </lineage>
</organism>
<reference evidence="1 2" key="1">
    <citation type="journal article" date="2022" name="G3 (Bethesda)">
        <title>Whole-genome sequence and methylome profiling of the almond [Prunus dulcis (Mill.) D.A. Webb] cultivar 'Nonpareil'.</title>
        <authorList>
            <person name="D'Amico-Willman K.M."/>
            <person name="Ouma W.Z."/>
            <person name="Meulia T."/>
            <person name="Sideli G.M."/>
            <person name="Gradziel T.M."/>
            <person name="Fresnedo-Ramirez J."/>
        </authorList>
    </citation>
    <scope>NUCLEOTIDE SEQUENCE [LARGE SCALE GENOMIC DNA]</scope>
    <source>
        <strain evidence="1">Clone GOH B32 T37-40</strain>
    </source>
</reference>
<dbReference type="AlphaFoldDB" id="A0AAD4V2N3"/>
<proteinExistence type="predicted"/>
<dbReference type="PANTHER" id="PTHR46481:SF7">
    <property type="entry name" value="ZINC FINGER BED DOMAIN-CONTAINING PROTEIN RICESLEEPER 2-LIKE"/>
    <property type="match status" value="1"/>
</dbReference>
<name>A0AAD4V2N3_PRUDU</name>
<accession>A0AAD4V2N3</accession>
<comment type="caution">
    <text evidence="1">The sequence shown here is derived from an EMBL/GenBank/DDBJ whole genome shotgun (WGS) entry which is preliminary data.</text>
</comment>
<evidence type="ECO:0000313" key="2">
    <source>
        <dbReference type="Proteomes" id="UP001054821"/>
    </source>
</evidence>
<keyword evidence="2" id="KW-1185">Reference proteome</keyword>
<gene>
    <name evidence="1" type="ORF">L3X38_036900</name>
</gene>
<protein>
    <submittedName>
        <fullName evidence="1">Uncharacterized protein</fullName>
    </submittedName>
</protein>
<dbReference type="InterPro" id="IPR052035">
    <property type="entry name" value="ZnF_BED_domain_contain"/>
</dbReference>
<evidence type="ECO:0000313" key="1">
    <source>
        <dbReference type="EMBL" id="KAI5317193.1"/>
    </source>
</evidence>
<dbReference type="PANTHER" id="PTHR46481">
    <property type="entry name" value="ZINC FINGER BED DOMAIN-CONTAINING PROTEIN 4"/>
    <property type="match status" value="1"/>
</dbReference>
<dbReference type="EMBL" id="JAJFAZ020000007">
    <property type="protein sequence ID" value="KAI5317193.1"/>
    <property type="molecule type" value="Genomic_DNA"/>
</dbReference>
<dbReference type="Proteomes" id="UP001054821">
    <property type="component" value="Chromosome 7"/>
</dbReference>